<dbReference type="SUPFAM" id="SSF55008">
    <property type="entry name" value="HMA, heavy metal-associated domain"/>
    <property type="match status" value="1"/>
</dbReference>
<dbReference type="GO" id="GO:0005524">
    <property type="term" value="F:ATP binding"/>
    <property type="evidence" value="ECO:0007669"/>
    <property type="project" value="InterPro"/>
</dbReference>
<dbReference type="Gene3D" id="3.40.1110.10">
    <property type="entry name" value="Calcium-transporting ATPase, cytoplasmic domain N"/>
    <property type="match status" value="1"/>
</dbReference>
<comment type="caution">
    <text evidence="16">The sequence shown here is derived from an EMBL/GenBank/DDBJ whole genome shotgun (WGS) entry which is preliminary data.</text>
</comment>
<evidence type="ECO:0000256" key="3">
    <source>
        <dbReference type="ARBA" id="ARBA00022448"/>
    </source>
</evidence>
<evidence type="ECO:0000256" key="7">
    <source>
        <dbReference type="ARBA" id="ARBA00022723"/>
    </source>
</evidence>
<keyword evidence="10 13" id="KW-1133">Transmembrane helix</keyword>
<keyword evidence="4" id="KW-1003">Cell membrane</keyword>
<dbReference type="Pfam" id="PF12156">
    <property type="entry name" value="ATPase-cat_bd"/>
    <property type="match status" value="1"/>
</dbReference>
<dbReference type="GO" id="GO:0055070">
    <property type="term" value="P:copper ion homeostasis"/>
    <property type="evidence" value="ECO:0007669"/>
    <property type="project" value="TreeGrafter"/>
</dbReference>
<feature type="domain" description="P-type ATPase A" evidence="14">
    <location>
        <begin position="309"/>
        <end position="400"/>
    </location>
</feature>
<keyword evidence="17" id="KW-1185">Reference proteome</keyword>
<dbReference type="InterPro" id="IPR021993">
    <property type="entry name" value="ATPase-cat-bd"/>
</dbReference>
<organism evidence="16 17">
    <name type="scientific">Dawidia cretensis</name>
    <dbReference type="NCBI Taxonomy" id="2782350"/>
    <lineage>
        <taxon>Bacteria</taxon>
        <taxon>Pseudomonadati</taxon>
        <taxon>Bacteroidota</taxon>
        <taxon>Cytophagia</taxon>
        <taxon>Cytophagales</taxon>
        <taxon>Chryseotaleaceae</taxon>
        <taxon>Dawidia</taxon>
    </lineage>
</organism>
<keyword evidence="6 13" id="KW-0812">Transmembrane</keyword>
<feature type="transmembrane region" description="Helical" evidence="13">
    <location>
        <begin position="242"/>
        <end position="259"/>
    </location>
</feature>
<dbReference type="PROSITE" id="PS00154">
    <property type="entry name" value="ATPASE_E1_E2"/>
    <property type="match status" value="1"/>
</dbReference>
<dbReference type="InterPro" id="IPR036412">
    <property type="entry name" value="HAD-like_sf"/>
</dbReference>
<evidence type="ECO:0000256" key="13">
    <source>
        <dbReference type="SAM" id="Phobius"/>
    </source>
</evidence>
<evidence type="ECO:0000256" key="8">
    <source>
        <dbReference type="ARBA" id="ARBA00022842"/>
    </source>
</evidence>
<dbReference type="Proteomes" id="UP001319080">
    <property type="component" value="Unassembled WGS sequence"/>
</dbReference>
<evidence type="ECO:0000256" key="11">
    <source>
        <dbReference type="ARBA" id="ARBA00023065"/>
    </source>
</evidence>
<protein>
    <submittedName>
        <fullName evidence="16">Heavy metal translocating P-type ATPase metal-binding domain-containing protein</fullName>
    </submittedName>
</protein>
<dbReference type="InterPro" id="IPR023298">
    <property type="entry name" value="ATPase_P-typ_TM_dom_sf"/>
</dbReference>
<accession>A0AAP2DYY0</accession>
<dbReference type="Pfam" id="PF00122">
    <property type="entry name" value="E1-E2_ATPase"/>
    <property type="match status" value="1"/>
</dbReference>
<dbReference type="GO" id="GO:0016887">
    <property type="term" value="F:ATP hydrolysis activity"/>
    <property type="evidence" value="ECO:0007669"/>
    <property type="project" value="InterPro"/>
</dbReference>
<evidence type="ECO:0000256" key="2">
    <source>
        <dbReference type="ARBA" id="ARBA00006024"/>
    </source>
</evidence>
<dbReference type="RefSeq" id="WP_254084583.1">
    <property type="nucleotide sequence ID" value="NZ_JAHESE010000010.1"/>
</dbReference>
<dbReference type="Gene3D" id="3.30.70.100">
    <property type="match status" value="1"/>
</dbReference>
<evidence type="ECO:0000256" key="9">
    <source>
        <dbReference type="ARBA" id="ARBA00022967"/>
    </source>
</evidence>
<dbReference type="GO" id="GO:0005886">
    <property type="term" value="C:plasma membrane"/>
    <property type="evidence" value="ECO:0007669"/>
    <property type="project" value="UniProtKB-SubCell"/>
</dbReference>
<comment type="similarity">
    <text evidence="2">Belongs to the cation transport ATPase (P-type) (TC 3.A.3) family. Type IB subfamily.</text>
</comment>
<keyword evidence="8" id="KW-0460">Magnesium</keyword>
<feature type="transmembrane region" description="Helical" evidence="13">
    <location>
        <begin position="448"/>
        <end position="472"/>
    </location>
</feature>
<gene>
    <name evidence="16" type="ORF">KK062_12230</name>
</gene>
<dbReference type="InterPro" id="IPR036163">
    <property type="entry name" value="HMA_dom_sf"/>
</dbReference>
<dbReference type="InterPro" id="IPR023214">
    <property type="entry name" value="HAD_sf"/>
</dbReference>
<feature type="transmembrane region" description="Helical" evidence="13">
    <location>
        <begin position="739"/>
        <end position="760"/>
    </location>
</feature>
<dbReference type="EMBL" id="JAHESE010000010">
    <property type="protein sequence ID" value="MBT1708999.1"/>
    <property type="molecule type" value="Genomic_DNA"/>
</dbReference>
<evidence type="ECO:0000256" key="12">
    <source>
        <dbReference type="ARBA" id="ARBA00023136"/>
    </source>
</evidence>
<dbReference type="PANTHER" id="PTHR43520:SF5">
    <property type="entry name" value="CATION-TRANSPORTING P-TYPE ATPASE-RELATED"/>
    <property type="match status" value="1"/>
</dbReference>
<dbReference type="SUPFAM" id="SSF81653">
    <property type="entry name" value="Calcium ATPase, transduction domain A"/>
    <property type="match status" value="1"/>
</dbReference>
<keyword evidence="12 13" id="KW-0472">Membrane</keyword>
<feature type="transmembrane region" description="Helical" evidence="13">
    <location>
        <begin position="425"/>
        <end position="442"/>
    </location>
</feature>
<dbReference type="InterPro" id="IPR001757">
    <property type="entry name" value="P_typ_ATPase"/>
</dbReference>
<dbReference type="PRINTS" id="PR00119">
    <property type="entry name" value="CATATPASE"/>
</dbReference>
<dbReference type="GO" id="GO:0005507">
    <property type="term" value="F:copper ion binding"/>
    <property type="evidence" value="ECO:0007669"/>
    <property type="project" value="TreeGrafter"/>
</dbReference>
<evidence type="ECO:0000256" key="5">
    <source>
        <dbReference type="ARBA" id="ARBA00022553"/>
    </source>
</evidence>
<evidence type="ECO:0000259" key="15">
    <source>
        <dbReference type="Pfam" id="PF12156"/>
    </source>
</evidence>
<feature type="transmembrane region" description="Helical" evidence="13">
    <location>
        <begin position="175"/>
        <end position="197"/>
    </location>
</feature>
<evidence type="ECO:0000259" key="14">
    <source>
        <dbReference type="Pfam" id="PF00122"/>
    </source>
</evidence>
<keyword evidence="9" id="KW-1278">Translocase</keyword>
<dbReference type="InterPro" id="IPR008250">
    <property type="entry name" value="ATPase_P-typ_transduc_dom_A_sf"/>
</dbReference>
<evidence type="ECO:0000256" key="4">
    <source>
        <dbReference type="ARBA" id="ARBA00022475"/>
    </source>
</evidence>
<evidence type="ECO:0000256" key="1">
    <source>
        <dbReference type="ARBA" id="ARBA00004651"/>
    </source>
</evidence>
<feature type="domain" description="Putative metal-binding" evidence="15">
    <location>
        <begin position="11"/>
        <end position="84"/>
    </location>
</feature>
<dbReference type="InterPro" id="IPR059000">
    <property type="entry name" value="ATPase_P-type_domA"/>
</dbReference>
<dbReference type="GO" id="GO:0043682">
    <property type="term" value="F:P-type divalent copper transporter activity"/>
    <property type="evidence" value="ECO:0007669"/>
    <property type="project" value="TreeGrafter"/>
</dbReference>
<keyword evidence="7" id="KW-0479">Metal-binding</keyword>
<sequence length="800" mass="88259">MVATEKQIVTTCYHCGQVCEKEVLRLEEKTFCCYGCQTVFEILNTHDLCEYYSLDKTPGNQHNVTGDDVYAYLDEKSIRKKLLKFDSFDFASVQFYIPAIHCVSCIWLLENLQKVDAGILRSEVNFARKTVSVDFNPQKVALSRIGQWLANIGYAPSVDLADTTREKPGTNKQAVLKLALAGFCFGNVMLFSFPEYLGLDASDAGLMRVFSWLNLVLSMPVFFYSAAGYFQASLKSFQQRQINIDVPIAAGLLALFLRSTYDIVTATGPGYLDSFTGLVFFLLIGRWFQAKTYESLAFDRDFTSYFPLAVQKQVAGQWKPVVIYELTPGDTILIRNLEIIPADSLLLDETAHIDYSFVTGEARPVQARQHDVVYAGGRVIGPPATFLVEKLTSQSHLTSLWNNDAFRKTDERNYQKIIDRAARRFTWIVLGIAVLTAFYWYYTTPAGMWLVITSVLMVACPCALALATPFTYGSMLRVMGRHSLYLKNADVIERLATVDAVVFDKTGTITLGDKPDVSLTGSLSGEEYAWVKLLTSYSTHPLSKSISAAIRLHTGDVVTGFKEIPGKGIEGVIDGNVIRIGSASFTSYNRSPTPTPSGQVFVAINGEVRGLMTVQASVRKDLKGMLDRLGRRCAALLSGDTDGDRNKMHALFGEHAPMHFNQSPHDKLDYIRNLQRQGKKVLMVGDGLNDSGALKQADVGLAVTDDTGIFTPACDGILHGSQIQSLDRFMQLSKASTRILKIGFIISFMYNAVALSFAVTGHLTPLIAAILMPLSSVSVVGFSSIAVNVAARRILKKKSA</sequence>
<feature type="transmembrane region" description="Helical" evidence="13">
    <location>
        <begin position="766"/>
        <end position="791"/>
    </location>
</feature>
<evidence type="ECO:0000256" key="6">
    <source>
        <dbReference type="ARBA" id="ARBA00022692"/>
    </source>
</evidence>
<dbReference type="InterPro" id="IPR018303">
    <property type="entry name" value="ATPase_P-typ_P_site"/>
</dbReference>
<dbReference type="Gene3D" id="3.40.50.1000">
    <property type="entry name" value="HAD superfamily/HAD-like"/>
    <property type="match status" value="1"/>
</dbReference>
<name>A0AAP2DYY0_9BACT</name>
<feature type="transmembrane region" description="Helical" evidence="13">
    <location>
        <begin position="271"/>
        <end position="288"/>
    </location>
</feature>
<proteinExistence type="inferred from homology"/>
<dbReference type="NCBIfam" id="TIGR01494">
    <property type="entry name" value="ATPase_P-type"/>
    <property type="match status" value="1"/>
</dbReference>
<feature type="transmembrane region" description="Helical" evidence="13">
    <location>
        <begin position="209"/>
        <end position="230"/>
    </location>
</feature>
<comment type="subcellular location">
    <subcellularLocation>
        <location evidence="1">Cell membrane</location>
        <topology evidence="1">Multi-pass membrane protein</topology>
    </subcellularLocation>
</comment>
<keyword evidence="5" id="KW-0597">Phosphoprotein</keyword>
<dbReference type="Gene3D" id="2.70.150.10">
    <property type="entry name" value="Calcium-transporting ATPase, cytoplasmic transduction domain A"/>
    <property type="match status" value="1"/>
</dbReference>
<evidence type="ECO:0000313" key="16">
    <source>
        <dbReference type="EMBL" id="MBT1708999.1"/>
    </source>
</evidence>
<dbReference type="PRINTS" id="PR00943">
    <property type="entry name" value="CUATPASE"/>
</dbReference>
<dbReference type="PANTHER" id="PTHR43520">
    <property type="entry name" value="ATP7, ISOFORM B"/>
    <property type="match status" value="1"/>
</dbReference>
<keyword evidence="3" id="KW-0813">Transport</keyword>
<dbReference type="AlphaFoldDB" id="A0AAP2DYY0"/>
<evidence type="ECO:0000313" key="17">
    <source>
        <dbReference type="Proteomes" id="UP001319080"/>
    </source>
</evidence>
<dbReference type="SUPFAM" id="SSF81665">
    <property type="entry name" value="Calcium ATPase, transmembrane domain M"/>
    <property type="match status" value="1"/>
</dbReference>
<evidence type="ECO:0000256" key="10">
    <source>
        <dbReference type="ARBA" id="ARBA00022989"/>
    </source>
</evidence>
<dbReference type="InterPro" id="IPR023299">
    <property type="entry name" value="ATPase_P-typ_cyto_dom_N"/>
</dbReference>
<dbReference type="Pfam" id="PF00702">
    <property type="entry name" value="Hydrolase"/>
    <property type="match status" value="1"/>
</dbReference>
<reference evidence="16 17" key="1">
    <citation type="submission" date="2021-05" db="EMBL/GenBank/DDBJ databases">
        <title>A Polyphasic approach of four new species of the genus Ohtaekwangia: Ohtaekwangia histidinii sp. nov., Ohtaekwangia cretensis sp. nov., Ohtaekwangia indiensis sp. nov., Ohtaekwangia reichenbachii sp. nov. from diverse environment.</title>
        <authorList>
            <person name="Octaviana S."/>
        </authorList>
    </citation>
    <scope>NUCLEOTIDE SEQUENCE [LARGE SCALE GENOMIC DNA]</scope>
    <source>
        <strain evidence="16 17">PWU5</strain>
    </source>
</reference>
<dbReference type="SUPFAM" id="SSF56784">
    <property type="entry name" value="HAD-like"/>
    <property type="match status" value="1"/>
</dbReference>
<keyword evidence="11" id="KW-0406">Ion transport</keyword>